<dbReference type="InterPro" id="IPR046633">
    <property type="entry name" value="DUF6745"/>
</dbReference>
<dbReference type="EMBL" id="CP157974">
    <property type="protein sequence ID" value="XBT79825.1"/>
    <property type="molecule type" value="Genomic_DNA"/>
</dbReference>
<gene>
    <name evidence="2" type="ORF">ABIH81_19425</name>
</gene>
<evidence type="ECO:0000259" key="1">
    <source>
        <dbReference type="Pfam" id="PF20530"/>
    </source>
</evidence>
<dbReference type="RefSeq" id="WP_349876308.1">
    <property type="nucleotide sequence ID" value="NZ_CP157974.1"/>
</dbReference>
<protein>
    <submittedName>
        <fullName evidence="2">DUF6745 domain-containing protein</fullName>
    </submittedName>
</protein>
<reference evidence="2" key="1">
    <citation type="submission" date="2024-06" db="EMBL/GenBank/DDBJ databases">
        <title>Micromonospora sp. strain HUAS YX12 genome sequences.</title>
        <authorList>
            <person name="Mo P."/>
        </authorList>
    </citation>
    <scope>NUCLEOTIDE SEQUENCE</scope>
    <source>
        <strain evidence="2">HUAS YX12</strain>
    </source>
</reference>
<proteinExistence type="predicted"/>
<dbReference type="AlphaFoldDB" id="A0AAU7QWY0"/>
<name>A0AAU7QWY0_9ACTN</name>
<sequence length="316" mass="35153">MRDSTNPISAHGHAVASRWTQAALSCEPAEQARAEAAVRLAYRSAGHPEPSRFLWCPSPPAALQQVRQLLDDGHPSLVASVRRDALNHALTAARAPIWEQTSDHDQFTAVGEFHDFMEWHGYYGEQRYDGVEARYNLMEHPYRCNPVTEGERSALTPVLQAVRQVYQQVLGPIWAAVDRTLTGGYIMQSAWFWGDGQTIVKRDDEGRAVIRYCLNPRDWFFDPAWNLFPDWLVLAAIDTYQQVLGTARAPGWEGCRDVAVAAGPWWPLSGVAVMMQRPTVLRVTDDGLLHAVDEPAVVWPDGSTLCARDGAVVPPG</sequence>
<feature type="domain" description="DUF6745" evidence="1">
    <location>
        <begin position="243"/>
        <end position="315"/>
    </location>
</feature>
<evidence type="ECO:0000313" key="2">
    <source>
        <dbReference type="EMBL" id="XBT79825.1"/>
    </source>
</evidence>
<organism evidence="2">
    <name type="scientific">Micromonospora sp. HUAS YX12</name>
    <dbReference type="NCBI Taxonomy" id="3156396"/>
    <lineage>
        <taxon>Bacteria</taxon>
        <taxon>Bacillati</taxon>
        <taxon>Actinomycetota</taxon>
        <taxon>Actinomycetes</taxon>
        <taxon>Micromonosporales</taxon>
        <taxon>Micromonosporaceae</taxon>
        <taxon>Micromonospora</taxon>
    </lineage>
</organism>
<accession>A0AAU7QWY0</accession>
<dbReference type="Pfam" id="PF20530">
    <property type="entry name" value="DUF6745"/>
    <property type="match status" value="1"/>
</dbReference>